<evidence type="ECO:0000256" key="1">
    <source>
        <dbReference type="RuleBase" id="RU366032"/>
    </source>
</evidence>
<gene>
    <name evidence="3" type="primary">PKP1</name>
    <name evidence="3" type="ORF">AWJ20_2706</name>
</gene>
<dbReference type="InterPro" id="IPR039028">
    <property type="entry name" value="BCKD/PDK"/>
</dbReference>
<comment type="subcellular location">
    <subcellularLocation>
        <location evidence="1">Mitochondrion matrix</location>
    </subcellularLocation>
</comment>
<keyword evidence="1" id="KW-0496">Mitochondrion</keyword>
<dbReference type="KEGG" id="slb:AWJ20_2706"/>
<dbReference type="GO" id="GO:0004740">
    <property type="term" value="F:pyruvate dehydrogenase (acetyl-transferring) kinase activity"/>
    <property type="evidence" value="ECO:0007669"/>
    <property type="project" value="TreeGrafter"/>
</dbReference>
<dbReference type="Proteomes" id="UP000189580">
    <property type="component" value="Chromosome b"/>
</dbReference>
<dbReference type="InterPro" id="IPR005467">
    <property type="entry name" value="His_kinase_dom"/>
</dbReference>
<dbReference type="InterPro" id="IPR003594">
    <property type="entry name" value="HATPase_dom"/>
</dbReference>
<proteinExistence type="inferred from homology"/>
<dbReference type="EMBL" id="CP014503">
    <property type="protein sequence ID" value="ANB15086.1"/>
    <property type="molecule type" value="Genomic_DNA"/>
</dbReference>
<keyword evidence="1" id="KW-0808">Transferase</keyword>
<reference evidence="3 4" key="1">
    <citation type="submission" date="2016-02" db="EMBL/GenBank/DDBJ databases">
        <title>Complete genome sequence and transcriptome regulation of the pentose utilising yeast Sugiyamaella lignohabitans.</title>
        <authorList>
            <person name="Bellasio M."/>
            <person name="Peymann A."/>
            <person name="Valli M."/>
            <person name="Sipitzky M."/>
            <person name="Graf A."/>
            <person name="Sauer M."/>
            <person name="Marx H."/>
            <person name="Mattanovich D."/>
        </authorList>
    </citation>
    <scope>NUCLEOTIDE SEQUENCE [LARGE SCALE GENOMIC DNA]</scope>
    <source>
        <strain evidence="3 4">CBS 10342</strain>
    </source>
</reference>
<dbReference type="PANTHER" id="PTHR11947:SF20">
    <property type="entry name" value="[3-METHYL-2-OXOBUTANOATE DEHYDROGENASE [LIPOAMIDE]] KINASE, MITOCHONDRIAL"/>
    <property type="match status" value="1"/>
</dbReference>
<dbReference type="PANTHER" id="PTHR11947">
    <property type="entry name" value="PYRUVATE DEHYDROGENASE KINASE"/>
    <property type="match status" value="1"/>
</dbReference>
<dbReference type="PROSITE" id="PS50109">
    <property type="entry name" value="HIS_KIN"/>
    <property type="match status" value="1"/>
</dbReference>
<dbReference type="AlphaFoldDB" id="A0A167FBV8"/>
<dbReference type="Gene3D" id="3.30.565.10">
    <property type="entry name" value="Histidine kinase-like ATPase, C-terminal domain"/>
    <property type="match status" value="1"/>
</dbReference>
<keyword evidence="1 3" id="KW-0418">Kinase</keyword>
<keyword evidence="1" id="KW-0547">Nucleotide-binding</keyword>
<sequence length="112" mass="11945">MVRIRDRGGGIPPELQASVMDFAYSTYEENEGTGFATLNSPPGGSSIAGLGYGLPLSKAYAEFFGGRLQIQSYHGWGTDIYVTLKSPVNLYVGHGPGQTGVHGSYSMTDYAM</sequence>
<dbReference type="OrthoDB" id="3264224at2759"/>
<dbReference type="GO" id="GO:0005759">
    <property type="term" value="C:mitochondrial matrix"/>
    <property type="evidence" value="ECO:0007669"/>
    <property type="project" value="UniProtKB-SubCell"/>
</dbReference>
<accession>A0A167FBV8</accession>
<dbReference type="Pfam" id="PF02518">
    <property type="entry name" value="HATPase_c"/>
    <property type="match status" value="1"/>
</dbReference>
<evidence type="ECO:0000259" key="2">
    <source>
        <dbReference type="PROSITE" id="PS50109"/>
    </source>
</evidence>
<dbReference type="SUPFAM" id="SSF55874">
    <property type="entry name" value="ATPase domain of HSP90 chaperone/DNA topoisomerase II/histidine kinase"/>
    <property type="match status" value="1"/>
</dbReference>
<dbReference type="EC" id="2.7.11.-" evidence="1"/>
<name>A0A167FBV8_9ASCO</name>
<feature type="domain" description="Histidine kinase" evidence="2">
    <location>
        <begin position="1"/>
        <end position="88"/>
    </location>
</feature>
<keyword evidence="1" id="KW-0067">ATP-binding</keyword>
<dbReference type="RefSeq" id="XP_018737563.1">
    <property type="nucleotide sequence ID" value="XM_018879669.1"/>
</dbReference>
<dbReference type="GeneID" id="30034647"/>
<comment type="similarity">
    <text evidence="1">Belongs to the PDK/BCKDK protein kinase family.</text>
</comment>
<dbReference type="GO" id="GO:0010906">
    <property type="term" value="P:regulation of glucose metabolic process"/>
    <property type="evidence" value="ECO:0007669"/>
    <property type="project" value="TreeGrafter"/>
</dbReference>
<dbReference type="InterPro" id="IPR036890">
    <property type="entry name" value="HATPase_C_sf"/>
</dbReference>
<evidence type="ECO:0000313" key="3">
    <source>
        <dbReference type="EMBL" id="ANB15086.1"/>
    </source>
</evidence>
<keyword evidence="4" id="KW-1185">Reference proteome</keyword>
<protein>
    <recommendedName>
        <fullName evidence="1">Protein-serine/threonine kinase</fullName>
        <ecNumber evidence="1">2.7.11.-</ecNumber>
    </recommendedName>
</protein>
<organism evidence="3 4">
    <name type="scientific">Sugiyamaella lignohabitans</name>
    <dbReference type="NCBI Taxonomy" id="796027"/>
    <lineage>
        <taxon>Eukaryota</taxon>
        <taxon>Fungi</taxon>
        <taxon>Dikarya</taxon>
        <taxon>Ascomycota</taxon>
        <taxon>Saccharomycotina</taxon>
        <taxon>Dipodascomycetes</taxon>
        <taxon>Dipodascales</taxon>
        <taxon>Trichomonascaceae</taxon>
        <taxon>Sugiyamaella</taxon>
    </lineage>
</organism>
<evidence type="ECO:0000313" key="4">
    <source>
        <dbReference type="Proteomes" id="UP000189580"/>
    </source>
</evidence>
<dbReference type="GO" id="GO:0005524">
    <property type="term" value="F:ATP binding"/>
    <property type="evidence" value="ECO:0007669"/>
    <property type="project" value="UniProtKB-UniRule"/>
</dbReference>